<dbReference type="GO" id="GO:0003676">
    <property type="term" value="F:nucleic acid binding"/>
    <property type="evidence" value="ECO:0007669"/>
    <property type="project" value="InterPro"/>
</dbReference>
<name>A5C9P2_VITVI</name>
<accession>A5C9P2</accession>
<gene>
    <name evidence="2" type="ORF">VITISV_002263</name>
</gene>
<dbReference type="PANTHER" id="PTHR47481">
    <property type="match status" value="1"/>
</dbReference>
<dbReference type="AlphaFoldDB" id="A5C9P2"/>
<dbReference type="InterPro" id="IPR036397">
    <property type="entry name" value="RNaseH_sf"/>
</dbReference>
<dbReference type="Gene3D" id="3.30.420.10">
    <property type="entry name" value="Ribonuclease H-like superfamily/Ribonuclease H"/>
    <property type="match status" value="1"/>
</dbReference>
<dbReference type="InterPro" id="IPR012337">
    <property type="entry name" value="RNaseH-like_sf"/>
</dbReference>
<dbReference type="InterPro" id="IPR001584">
    <property type="entry name" value="Integrase_cat-core"/>
</dbReference>
<dbReference type="PROSITE" id="PS50994">
    <property type="entry name" value="INTEGRASE"/>
    <property type="match status" value="1"/>
</dbReference>
<dbReference type="SUPFAM" id="SSF53098">
    <property type="entry name" value="Ribonuclease H-like"/>
    <property type="match status" value="1"/>
</dbReference>
<evidence type="ECO:0000259" key="1">
    <source>
        <dbReference type="PROSITE" id="PS50994"/>
    </source>
</evidence>
<dbReference type="PANTHER" id="PTHR47481:SF9">
    <property type="entry name" value="RETROTRANSPOSON GAG DOMAIN-CONTAINING PROTEIN"/>
    <property type="match status" value="1"/>
</dbReference>
<feature type="domain" description="Integrase catalytic" evidence="1">
    <location>
        <begin position="237"/>
        <end position="311"/>
    </location>
</feature>
<sequence length="426" mass="48033">MPLIVITTTSRDAWQHLTCLFASKSRARIMQLKKDLTLIQQGSHTVFEFLHAVKVIAYELSLIDAPVSDDDLTLYVLNVLGYEFRDMVAPICARETTLSFAELHDLLIGHEHYLKRIDGNSSTLVVIANSFQRKSLNPRFKNSKNRSKQTASHNITSDLTNLSIHFEYDGQDEVVLGDGTGLQDRMMGVVLMRGRCEGGVYLMELCSSSPQAHVVTFAGTRASFDRWHHRPLKVARGISHFTTAPHTPQKNGTVECRHRHIIEIGMTLLHHASTPSTYWSYALAMTVYLINRLLTLLHSHQSPFAVLFGRALATTTSNISWMESLLDELGLTLREPPLLLCDNVGVTQLNLNPVMHSKMKHIAINFHFVHDFVHCDKLCVAHVHMDDQLADKLTKPLAWSRFNLLRGKINIADGTSILRGRIREST</sequence>
<proteinExistence type="predicted"/>
<evidence type="ECO:0000313" key="2">
    <source>
        <dbReference type="EMBL" id="CAN68796.1"/>
    </source>
</evidence>
<dbReference type="GO" id="GO:0015074">
    <property type="term" value="P:DNA integration"/>
    <property type="evidence" value="ECO:0007669"/>
    <property type="project" value="InterPro"/>
</dbReference>
<reference evidence="2" key="1">
    <citation type="journal article" date="2007" name="PLoS ONE">
        <title>The first genome sequence of an elite grapevine cultivar (Pinot noir Vitis vinifera L.): coping with a highly heterozygous genome.</title>
        <authorList>
            <person name="Velasco R."/>
            <person name="Zharkikh A."/>
            <person name="Troggio M."/>
            <person name="Cartwright D.A."/>
            <person name="Cestaro A."/>
            <person name="Pruss D."/>
            <person name="Pindo M."/>
            <person name="FitzGerald L.M."/>
            <person name="Vezzulli S."/>
            <person name="Reid J."/>
            <person name="Malacarne G."/>
            <person name="Iliev D."/>
            <person name="Coppola G."/>
            <person name="Wardell B."/>
            <person name="Micheletti D."/>
            <person name="Macalma T."/>
            <person name="Facci M."/>
            <person name="Mitchell J.T."/>
            <person name="Perazzolli M."/>
            <person name="Eldredge G."/>
            <person name="Gatto P."/>
            <person name="Oyzerski R."/>
            <person name="Moretto M."/>
            <person name="Gutin N."/>
            <person name="Stefanini M."/>
            <person name="Chen Y."/>
            <person name="Segala C."/>
            <person name="Davenport C."/>
            <person name="Dematte L."/>
            <person name="Mraz A."/>
            <person name="Battilana J."/>
            <person name="Stormo K."/>
            <person name="Costa F."/>
            <person name="Tao Q."/>
            <person name="Si-Ammour A."/>
            <person name="Harkins T."/>
            <person name="Lackey A."/>
            <person name="Perbost C."/>
            <person name="Taillon B."/>
            <person name="Stella A."/>
            <person name="Solovyev V."/>
            <person name="Fawcett J.A."/>
            <person name="Sterck L."/>
            <person name="Vandepoele K."/>
            <person name="Grando S.M."/>
            <person name="Toppo S."/>
            <person name="Moser C."/>
            <person name="Lanchbury J."/>
            <person name="Bogden R."/>
            <person name="Skolnick M."/>
            <person name="Sgaramella V."/>
            <person name="Bhatnagar S.K."/>
            <person name="Fontana P."/>
            <person name="Gutin A."/>
            <person name="Van de Peer Y."/>
            <person name="Salamini F."/>
            <person name="Viola R."/>
        </authorList>
    </citation>
    <scope>NUCLEOTIDE SEQUENCE</scope>
</reference>
<protein>
    <recommendedName>
        <fullName evidence="1">Integrase catalytic domain-containing protein</fullName>
    </recommendedName>
</protein>
<dbReference type="CDD" id="cd09272">
    <property type="entry name" value="RNase_HI_RT_Ty1"/>
    <property type="match status" value="1"/>
</dbReference>
<dbReference type="EMBL" id="AM487203">
    <property type="protein sequence ID" value="CAN68796.1"/>
    <property type="molecule type" value="Genomic_DNA"/>
</dbReference>
<dbReference type="Pfam" id="PF14223">
    <property type="entry name" value="Retrotran_gag_2"/>
    <property type="match status" value="1"/>
</dbReference>
<organism evidence="2">
    <name type="scientific">Vitis vinifera</name>
    <name type="common">Grape</name>
    <dbReference type="NCBI Taxonomy" id="29760"/>
    <lineage>
        <taxon>Eukaryota</taxon>
        <taxon>Viridiplantae</taxon>
        <taxon>Streptophyta</taxon>
        <taxon>Embryophyta</taxon>
        <taxon>Tracheophyta</taxon>
        <taxon>Spermatophyta</taxon>
        <taxon>Magnoliopsida</taxon>
        <taxon>eudicotyledons</taxon>
        <taxon>Gunneridae</taxon>
        <taxon>Pentapetalae</taxon>
        <taxon>rosids</taxon>
        <taxon>Vitales</taxon>
        <taxon>Vitaceae</taxon>
        <taxon>Viteae</taxon>
        <taxon>Vitis</taxon>
    </lineage>
</organism>